<feature type="signal peptide" evidence="1">
    <location>
        <begin position="1"/>
        <end position="21"/>
    </location>
</feature>
<accession>A0A9X4R456</accession>
<reference evidence="2" key="1">
    <citation type="submission" date="2019-02" db="EMBL/GenBank/DDBJ databases">
        <title>Draft genome of the type strain Pelomonas aquatica CCUG 52575T.</title>
        <authorList>
            <person name="Gomila M."/>
            <person name="Lalucat J."/>
        </authorList>
    </citation>
    <scope>NUCLEOTIDE SEQUENCE</scope>
    <source>
        <strain evidence="2">CCUG 52575</strain>
    </source>
</reference>
<keyword evidence="1" id="KW-0732">Signal</keyword>
<proteinExistence type="predicted"/>
<comment type="caution">
    <text evidence="2">The sequence shown here is derived from an EMBL/GenBank/DDBJ whole genome shotgun (WGS) entry which is preliminary data.</text>
</comment>
<sequence>MKATVLIQAAAVAAFAFTACAASAAPQQIQKLPRVVVTGKAAQQVAQLPRVVVTGYAVRDVAQVQQLPRVTITARRA</sequence>
<evidence type="ECO:0000313" key="2">
    <source>
        <dbReference type="EMBL" id="MDG0862046.1"/>
    </source>
</evidence>
<organism evidence="2 3">
    <name type="scientific">Pelomonas aquatica</name>
    <dbReference type="NCBI Taxonomy" id="431058"/>
    <lineage>
        <taxon>Bacteria</taxon>
        <taxon>Pseudomonadati</taxon>
        <taxon>Pseudomonadota</taxon>
        <taxon>Betaproteobacteria</taxon>
        <taxon>Burkholderiales</taxon>
        <taxon>Sphaerotilaceae</taxon>
        <taxon>Roseateles</taxon>
    </lineage>
</organism>
<gene>
    <name evidence="2" type="ORF">EXJ73_06100</name>
</gene>
<dbReference type="PROSITE" id="PS51257">
    <property type="entry name" value="PROKAR_LIPOPROTEIN"/>
    <property type="match status" value="1"/>
</dbReference>
<dbReference type="RefSeq" id="WP_268146568.1">
    <property type="nucleotide sequence ID" value="NZ_JAPPUW010000001.1"/>
</dbReference>
<evidence type="ECO:0000313" key="3">
    <source>
        <dbReference type="Proteomes" id="UP001152766"/>
    </source>
</evidence>
<dbReference type="Proteomes" id="UP001152766">
    <property type="component" value="Unassembled WGS sequence"/>
</dbReference>
<protein>
    <recommendedName>
        <fullName evidence="4">TonB-dependent receptor</fullName>
    </recommendedName>
</protein>
<dbReference type="AlphaFoldDB" id="A0A9X4R456"/>
<name>A0A9X4R456_9BURK</name>
<evidence type="ECO:0000256" key="1">
    <source>
        <dbReference type="SAM" id="SignalP"/>
    </source>
</evidence>
<keyword evidence="3" id="KW-1185">Reference proteome</keyword>
<feature type="chain" id="PRO_5040752679" description="TonB-dependent receptor" evidence="1">
    <location>
        <begin position="22"/>
        <end position="77"/>
    </location>
</feature>
<dbReference type="EMBL" id="SGUG01000007">
    <property type="protein sequence ID" value="MDG0862046.1"/>
    <property type="molecule type" value="Genomic_DNA"/>
</dbReference>
<evidence type="ECO:0008006" key="4">
    <source>
        <dbReference type="Google" id="ProtNLM"/>
    </source>
</evidence>